<dbReference type="Proteomes" id="UP000756346">
    <property type="component" value="Unassembled WGS sequence"/>
</dbReference>
<evidence type="ECO:0000259" key="10">
    <source>
        <dbReference type="Pfam" id="PF15412"/>
    </source>
</evidence>
<dbReference type="EMBL" id="JAGTJQ010000002">
    <property type="protein sequence ID" value="KAH7037300.1"/>
    <property type="molecule type" value="Genomic_DNA"/>
</dbReference>
<keyword evidence="12" id="KW-1185">Reference proteome</keyword>
<dbReference type="GeneID" id="70189607"/>
<evidence type="ECO:0000256" key="2">
    <source>
        <dbReference type="ARBA" id="ARBA00008997"/>
    </source>
</evidence>
<feature type="compositionally biased region" description="Low complexity" evidence="8">
    <location>
        <begin position="1"/>
        <end position="16"/>
    </location>
</feature>
<feature type="region of interest" description="Disordered" evidence="8">
    <location>
        <begin position="1"/>
        <end position="80"/>
    </location>
</feature>
<dbReference type="InterPro" id="IPR029225">
    <property type="entry name" value="Nse4_Nse3-bd"/>
</dbReference>
<evidence type="ECO:0000256" key="3">
    <source>
        <dbReference type="ARBA" id="ARBA00022763"/>
    </source>
</evidence>
<comment type="similarity">
    <text evidence="2 7">Belongs to the NSE4 family.</text>
</comment>
<feature type="compositionally biased region" description="Acidic residues" evidence="8">
    <location>
        <begin position="208"/>
        <end position="219"/>
    </location>
</feature>
<dbReference type="RefSeq" id="XP_046016421.1">
    <property type="nucleotide sequence ID" value="XM_046160061.1"/>
</dbReference>
<keyword evidence="3 7" id="KW-0227">DNA damage</keyword>
<comment type="function">
    <text evidence="7">Component of the SMC5-SMC6 complex, that promotes sister chromatid alignment after DNA damage and facilitates double-stranded DNA breaks (DSBs) repair via homologous recombination between sister chromatids.</text>
</comment>
<keyword evidence="6 7" id="KW-0539">Nucleus</keyword>
<feature type="region of interest" description="Disordered" evidence="8">
    <location>
        <begin position="184"/>
        <end position="219"/>
    </location>
</feature>
<organism evidence="11 12">
    <name type="scientific">Microdochium trichocladiopsis</name>
    <dbReference type="NCBI Taxonomy" id="1682393"/>
    <lineage>
        <taxon>Eukaryota</taxon>
        <taxon>Fungi</taxon>
        <taxon>Dikarya</taxon>
        <taxon>Ascomycota</taxon>
        <taxon>Pezizomycotina</taxon>
        <taxon>Sordariomycetes</taxon>
        <taxon>Xylariomycetidae</taxon>
        <taxon>Xylariales</taxon>
        <taxon>Microdochiaceae</taxon>
        <taxon>Microdochium</taxon>
    </lineage>
</organism>
<sequence length="449" mass="50340">MAGSDSDSGSTDSWSSSRRRHRQSTLPVRDKGKQPESAAKRKRAPTNGASHPPSRRRTQEPEDSGEEPEQHGDDYDPDQPLEERRHVQKGLRDLLKDLNDNGDTFLQPDSTGLLETLKRANELSAGIKQTTEAAIDARLLVSTVDASYRKTVRLTSGNVAQGLDVDEFVSKCIAYMRLGAGIEQDDAPGLTSTQQQRRRPGTRRHGDGDDDDDDEIGDEGDALNWEHLGRFACVPHIRRPAVPGFLLGPLSVEKKVRKVVKRSAPFKASNLRETRPEVLNVEDVQRSEKNDLTAICSKILQRLREHQTEAQEAVGDAVENDGISDEEAQKMMEKWGLRDTGGIDLLKFVVNPRSFGQTVENMFYVSFLIRDGQVRIDFDSNEFPTLLPVEKDEEQSVGTKHGAQRQQAVLTIDMKMWRDIIEAFDIKESLIPHRKEESHQGPGARGWYS</sequence>
<comment type="subunit">
    <text evidence="7">Component of the SMC5-SMC6 complex.</text>
</comment>
<dbReference type="GO" id="GO:0006310">
    <property type="term" value="P:DNA recombination"/>
    <property type="evidence" value="ECO:0007669"/>
    <property type="project" value="UniProtKB-UniRule"/>
</dbReference>
<dbReference type="InterPro" id="IPR014854">
    <property type="entry name" value="Nse4_C"/>
</dbReference>
<dbReference type="Pfam" id="PF08743">
    <property type="entry name" value="Nse4_C"/>
    <property type="match status" value="1"/>
</dbReference>
<comment type="caution">
    <text evidence="11">The sequence shown here is derived from an EMBL/GenBank/DDBJ whole genome shotgun (WGS) entry which is preliminary data.</text>
</comment>
<evidence type="ECO:0000313" key="12">
    <source>
        <dbReference type="Proteomes" id="UP000756346"/>
    </source>
</evidence>
<evidence type="ECO:0000256" key="4">
    <source>
        <dbReference type="ARBA" id="ARBA00023172"/>
    </source>
</evidence>
<feature type="domain" description="Nse4/EID protein Nse3/MAGE-binding" evidence="10">
    <location>
        <begin position="136"/>
        <end position="188"/>
    </location>
</feature>
<evidence type="ECO:0000313" key="11">
    <source>
        <dbReference type="EMBL" id="KAH7037300.1"/>
    </source>
</evidence>
<evidence type="ECO:0000256" key="1">
    <source>
        <dbReference type="ARBA" id="ARBA00004123"/>
    </source>
</evidence>
<keyword evidence="5 7" id="KW-0234">DNA repair</keyword>
<accession>A0A9P9BRX1</accession>
<dbReference type="PANTHER" id="PTHR16140:SF0">
    <property type="entry name" value="NON-STRUCTURAL MAINTENANCE OF CHROMOSOMES ELEMENT 4"/>
    <property type="match status" value="1"/>
</dbReference>
<name>A0A9P9BRX1_9PEZI</name>
<dbReference type="OrthoDB" id="361242at2759"/>
<keyword evidence="4 7" id="KW-0233">DNA recombination</keyword>
<evidence type="ECO:0000256" key="7">
    <source>
        <dbReference type="RuleBase" id="RU365071"/>
    </source>
</evidence>
<dbReference type="GO" id="GO:0006281">
    <property type="term" value="P:DNA repair"/>
    <property type="evidence" value="ECO:0007669"/>
    <property type="project" value="UniProtKB-UniRule"/>
</dbReference>
<evidence type="ECO:0000259" key="9">
    <source>
        <dbReference type="Pfam" id="PF08743"/>
    </source>
</evidence>
<dbReference type="GO" id="GO:0005634">
    <property type="term" value="C:nucleus"/>
    <property type="evidence" value="ECO:0007669"/>
    <property type="project" value="UniProtKB-SubCell"/>
</dbReference>
<dbReference type="InterPro" id="IPR027786">
    <property type="entry name" value="Nse4/EID"/>
</dbReference>
<comment type="subcellular location">
    <subcellularLocation>
        <location evidence="1 7">Nucleus</location>
    </subcellularLocation>
</comment>
<gene>
    <name evidence="11" type="ORF">B0I36DRAFT_371882</name>
</gene>
<evidence type="ECO:0000256" key="5">
    <source>
        <dbReference type="ARBA" id="ARBA00023204"/>
    </source>
</evidence>
<dbReference type="AlphaFoldDB" id="A0A9P9BRX1"/>
<dbReference type="Pfam" id="PF15412">
    <property type="entry name" value="Nse4-Nse3_bdg"/>
    <property type="match status" value="1"/>
</dbReference>
<evidence type="ECO:0000256" key="8">
    <source>
        <dbReference type="SAM" id="MobiDB-lite"/>
    </source>
</evidence>
<evidence type="ECO:0000256" key="6">
    <source>
        <dbReference type="ARBA" id="ARBA00023242"/>
    </source>
</evidence>
<dbReference type="PANTHER" id="PTHR16140">
    <property type="entry name" value="NON-STRUCTURAL MAINTENANCE OF CHROMOSOMES ELEMENT 4"/>
    <property type="match status" value="1"/>
</dbReference>
<reference evidence="11" key="1">
    <citation type="journal article" date="2021" name="Nat. Commun.">
        <title>Genetic determinants of endophytism in the Arabidopsis root mycobiome.</title>
        <authorList>
            <person name="Mesny F."/>
            <person name="Miyauchi S."/>
            <person name="Thiergart T."/>
            <person name="Pickel B."/>
            <person name="Atanasova L."/>
            <person name="Karlsson M."/>
            <person name="Huettel B."/>
            <person name="Barry K.W."/>
            <person name="Haridas S."/>
            <person name="Chen C."/>
            <person name="Bauer D."/>
            <person name="Andreopoulos W."/>
            <person name="Pangilinan J."/>
            <person name="LaButti K."/>
            <person name="Riley R."/>
            <person name="Lipzen A."/>
            <person name="Clum A."/>
            <person name="Drula E."/>
            <person name="Henrissat B."/>
            <person name="Kohler A."/>
            <person name="Grigoriev I.V."/>
            <person name="Martin F.M."/>
            <person name="Hacquard S."/>
        </authorList>
    </citation>
    <scope>NUCLEOTIDE SEQUENCE</scope>
    <source>
        <strain evidence="11">MPI-CAGE-CH-0230</strain>
    </source>
</reference>
<dbReference type="GO" id="GO:0030915">
    <property type="term" value="C:Smc5-Smc6 complex"/>
    <property type="evidence" value="ECO:0007669"/>
    <property type="project" value="UniProtKB-UniRule"/>
</dbReference>
<feature type="domain" description="Non-structural maintenance of chromosome element 4 C-terminal" evidence="9">
    <location>
        <begin position="343"/>
        <end position="431"/>
    </location>
</feature>
<proteinExistence type="inferred from homology"/>
<protein>
    <recommendedName>
        <fullName evidence="7">Non-structural maintenance of chromosomes element 4</fullName>
    </recommendedName>
</protein>